<comment type="similarity">
    <text evidence="1 5">Belongs to the aldehyde dehydrogenase family.</text>
</comment>
<organism evidence="7 8">
    <name type="scientific">Limosilactobacillus panis DSM 6035</name>
    <dbReference type="NCBI Taxonomy" id="1423782"/>
    <lineage>
        <taxon>Bacteria</taxon>
        <taxon>Bacillati</taxon>
        <taxon>Bacillota</taxon>
        <taxon>Bacilli</taxon>
        <taxon>Lactobacillales</taxon>
        <taxon>Lactobacillaceae</taxon>
        <taxon>Limosilactobacillus</taxon>
    </lineage>
</organism>
<dbReference type="SUPFAM" id="SSF53720">
    <property type="entry name" value="ALDH-like"/>
    <property type="match status" value="1"/>
</dbReference>
<accession>A0A0R1XB72</accession>
<dbReference type="InterPro" id="IPR015590">
    <property type="entry name" value="Aldehyde_DH_dom"/>
</dbReference>
<reference evidence="7 8" key="1">
    <citation type="journal article" date="2015" name="Genome Announc.">
        <title>Expanding the biotechnology potential of lactobacilli through comparative genomics of 213 strains and associated genera.</title>
        <authorList>
            <person name="Sun Z."/>
            <person name="Harris H.M."/>
            <person name="McCann A."/>
            <person name="Guo C."/>
            <person name="Argimon S."/>
            <person name="Zhang W."/>
            <person name="Yang X."/>
            <person name="Jeffery I.B."/>
            <person name="Cooney J.C."/>
            <person name="Kagawa T.F."/>
            <person name="Liu W."/>
            <person name="Song Y."/>
            <person name="Salvetti E."/>
            <person name="Wrobel A."/>
            <person name="Rasinkangas P."/>
            <person name="Parkhill J."/>
            <person name="Rea M.C."/>
            <person name="O'Sullivan O."/>
            <person name="Ritari J."/>
            <person name="Douillard F.P."/>
            <person name="Paul Ross R."/>
            <person name="Yang R."/>
            <person name="Briner A.E."/>
            <person name="Felis G.E."/>
            <person name="de Vos W.M."/>
            <person name="Barrangou R."/>
            <person name="Klaenhammer T.R."/>
            <person name="Caufield P.W."/>
            <person name="Cui Y."/>
            <person name="Zhang H."/>
            <person name="O'Toole P.W."/>
        </authorList>
    </citation>
    <scope>NUCLEOTIDE SEQUENCE [LARGE SCALE GENOMIC DNA]</scope>
    <source>
        <strain evidence="7 8">DSM 6035</strain>
    </source>
</reference>
<dbReference type="InterPro" id="IPR044148">
    <property type="entry name" value="ALDH_GabD1-like"/>
</dbReference>
<keyword evidence="8" id="KW-1185">Reference proteome</keyword>
<dbReference type="CDD" id="cd07100">
    <property type="entry name" value="ALDH_SSADH1_GabD1"/>
    <property type="match status" value="1"/>
</dbReference>
<comment type="caution">
    <text evidence="7">The sequence shown here is derived from an EMBL/GenBank/DDBJ whole genome shotgun (WGS) entry which is preliminary data.</text>
</comment>
<dbReference type="AlphaFoldDB" id="A0A0R1XB72"/>
<gene>
    <name evidence="7" type="ORF">FD32_GL000029</name>
</gene>
<dbReference type="PANTHER" id="PTHR43217">
    <property type="entry name" value="SUCCINATE SEMIALDEHYDE DEHYDROGENASE [NAD(P)+] SAD"/>
    <property type="match status" value="1"/>
</dbReference>
<dbReference type="InterPro" id="IPR029510">
    <property type="entry name" value="Ald_DH_CS_GLU"/>
</dbReference>
<dbReference type="STRING" id="1423782.FD32_GL000029"/>
<keyword evidence="2" id="KW-0521">NADP</keyword>
<dbReference type="Gene3D" id="3.40.605.10">
    <property type="entry name" value="Aldehyde Dehydrogenase, Chain A, domain 1"/>
    <property type="match status" value="1"/>
</dbReference>
<proteinExistence type="inferred from homology"/>
<dbReference type="InterPro" id="IPR016161">
    <property type="entry name" value="Ald_DH/histidinol_DH"/>
</dbReference>
<feature type="domain" description="Aldehyde dehydrogenase" evidence="6">
    <location>
        <begin position="3"/>
        <end position="449"/>
    </location>
</feature>
<evidence type="ECO:0000256" key="2">
    <source>
        <dbReference type="ARBA" id="ARBA00022857"/>
    </source>
</evidence>
<dbReference type="RefSeq" id="WP_047767775.1">
    <property type="nucleotide sequence ID" value="NZ_AZGM01000059.1"/>
</dbReference>
<dbReference type="PANTHER" id="PTHR43217:SF2">
    <property type="entry name" value="SUCCINATE-SEMIALDEHYDE DEHYDROGENASE [NADP(+)]"/>
    <property type="match status" value="1"/>
</dbReference>
<dbReference type="PROSITE" id="PS00687">
    <property type="entry name" value="ALDEHYDE_DEHYDR_GLU"/>
    <property type="match status" value="1"/>
</dbReference>
<name>A0A0R1XB72_9LACO</name>
<dbReference type="Pfam" id="PF00171">
    <property type="entry name" value="Aldedh"/>
    <property type="match status" value="1"/>
</dbReference>
<dbReference type="InterPro" id="IPR016162">
    <property type="entry name" value="Ald_DH_N"/>
</dbReference>
<evidence type="ECO:0000313" key="8">
    <source>
        <dbReference type="Proteomes" id="UP000051412"/>
    </source>
</evidence>
<dbReference type="InterPro" id="IPR016163">
    <property type="entry name" value="Ald_DH_C"/>
</dbReference>
<evidence type="ECO:0000313" key="7">
    <source>
        <dbReference type="EMBL" id="KRM27450.1"/>
    </source>
</evidence>
<evidence type="ECO:0000256" key="5">
    <source>
        <dbReference type="RuleBase" id="RU003345"/>
    </source>
</evidence>
<dbReference type="GO" id="GO:0004777">
    <property type="term" value="F:succinate-semialdehyde dehydrogenase (NAD+) activity"/>
    <property type="evidence" value="ECO:0007669"/>
    <property type="project" value="TreeGrafter"/>
</dbReference>
<dbReference type="FunFam" id="3.40.605.10:FF:000012">
    <property type="entry name" value="NAD-dependent succinate-semialdehyde dehydrogenase"/>
    <property type="match status" value="1"/>
</dbReference>
<dbReference type="Gene3D" id="3.40.309.10">
    <property type="entry name" value="Aldehyde Dehydrogenase, Chain A, domain 2"/>
    <property type="match status" value="1"/>
</dbReference>
<dbReference type="EMBL" id="AZGM01000059">
    <property type="protein sequence ID" value="KRM27450.1"/>
    <property type="molecule type" value="Genomic_DNA"/>
</dbReference>
<protein>
    <submittedName>
        <fullName evidence="7">Betaine aldehyde dehydrogenase</fullName>
    </submittedName>
</protein>
<evidence type="ECO:0000256" key="4">
    <source>
        <dbReference type="PROSITE-ProRule" id="PRU10007"/>
    </source>
</evidence>
<dbReference type="GO" id="GO:0004030">
    <property type="term" value="F:aldehyde dehydrogenase [NAD(P)+] activity"/>
    <property type="evidence" value="ECO:0007669"/>
    <property type="project" value="InterPro"/>
</dbReference>
<keyword evidence="3 5" id="KW-0560">Oxidoreductase</keyword>
<dbReference type="Proteomes" id="UP000051412">
    <property type="component" value="Unassembled WGS sequence"/>
</dbReference>
<dbReference type="PATRIC" id="fig|1423782.4.peg.28"/>
<feature type="active site" evidence="4">
    <location>
        <position position="229"/>
    </location>
</feature>
<dbReference type="FunFam" id="3.40.309.10:FF:000009">
    <property type="entry name" value="Aldehyde dehydrogenase A"/>
    <property type="match status" value="1"/>
</dbReference>
<evidence type="ECO:0000259" key="6">
    <source>
        <dbReference type="Pfam" id="PF00171"/>
    </source>
</evidence>
<evidence type="ECO:0000256" key="3">
    <source>
        <dbReference type="ARBA" id="ARBA00023002"/>
    </source>
</evidence>
<dbReference type="InterPro" id="IPR047110">
    <property type="entry name" value="GABD/Sad-like"/>
</dbReference>
<dbReference type="OrthoDB" id="9762913at2"/>
<sequence length="458" mass="50329">MAYRTVNPYTNEVEHEYPQATNEEVEKTLAAAHALYLKWRDGSELAKRKQIITRLGELLRDKKHAMGELITRDMGKLIGEAEGEVELCASFCDYYVQKADQFLAPMPIYTDSGNAYVLHQATGVLMAVEPWNFPFYQIARVFIPNFLAGNPMILKDASNCPTSAQAFADLVKEAGAPVGSLTNLFVDYDQVGAIIADKRVQGVCLTGSERGGQAVATEAAKNLKKSTMELGGNDAFIVLPDADIDKLAAIIPAARLYNAGQVCTSSKRFIVPDNLYDEFLKCAKEIFSSVKMGNPMDPSTTLAPMNSKKAKEKLEKQVALAVENGAKVVYGNQPVDNLDGQFFMPTILTDIRRDNPIFDQEMFGPVMSVYKYHDVAEAIDLANDSSYGLGNTVFGKNVSEARKVAAQIDTGMTWINAGWASLPELPFGGVKHSGYGRELAEQGFKSFINDHLVYEPEE</sequence>
<evidence type="ECO:0000256" key="1">
    <source>
        <dbReference type="ARBA" id="ARBA00009986"/>
    </source>
</evidence>